<gene>
    <name evidence="2" type="ORF">ACFFHW_10370</name>
</gene>
<keyword evidence="1" id="KW-0472">Membrane</keyword>
<sequence length="130" mass="14306">MFGDFQARYGAERARLYARRVVTTSWAVLLVITIISGMALANAGGTDSALPVVIRVLPLVLLGLVLTSERRRGYGWLAFVSLLYLVQGATLLLLPGLWWLGMLEALAALALGLFALSYCRWIHRWQAADS</sequence>
<evidence type="ECO:0000313" key="3">
    <source>
        <dbReference type="Proteomes" id="UP001589814"/>
    </source>
</evidence>
<name>A0ABV6G5X6_9GAMM</name>
<dbReference type="RefSeq" id="WP_019950247.1">
    <property type="nucleotide sequence ID" value="NZ_JBHLVX010000042.1"/>
</dbReference>
<feature type="transmembrane region" description="Helical" evidence="1">
    <location>
        <begin position="99"/>
        <end position="119"/>
    </location>
</feature>
<feature type="transmembrane region" description="Helical" evidence="1">
    <location>
        <begin position="74"/>
        <end position="93"/>
    </location>
</feature>
<feature type="transmembrane region" description="Helical" evidence="1">
    <location>
        <begin position="21"/>
        <end position="43"/>
    </location>
</feature>
<dbReference type="InterPro" id="IPR018643">
    <property type="entry name" value="DUF2069_membrane"/>
</dbReference>
<protein>
    <submittedName>
        <fullName evidence="2">DUF2069 domain-containing protein</fullName>
    </submittedName>
</protein>
<evidence type="ECO:0000256" key="1">
    <source>
        <dbReference type="SAM" id="Phobius"/>
    </source>
</evidence>
<keyword evidence="3" id="KW-1185">Reference proteome</keyword>
<organism evidence="2 3">
    <name type="scientific">Kushneria aurantia</name>
    <dbReference type="NCBI Taxonomy" id="504092"/>
    <lineage>
        <taxon>Bacteria</taxon>
        <taxon>Pseudomonadati</taxon>
        <taxon>Pseudomonadota</taxon>
        <taxon>Gammaproteobacteria</taxon>
        <taxon>Oceanospirillales</taxon>
        <taxon>Halomonadaceae</taxon>
        <taxon>Kushneria</taxon>
    </lineage>
</organism>
<dbReference type="EMBL" id="JBHLVX010000042">
    <property type="protein sequence ID" value="MFC0268377.1"/>
    <property type="molecule type" value="Genomic_DNA"/>
</dbReference>
<accession>A0ABV6G5X6</accession>
<dbReference type="Proteomes" id="UP001589814">
    <property type="component" value="Unassembled WGS sequence"/>
</dbReference>
<feature type="transmembrane region" description="Helical" evidence="1">
    <location>
        <begin position="49"/>
        <end position="67"/>
    </location>
</feature>
<evidence type="ECO:0000313" key="2">
    <source>
        <dbReference type="EMBL" id="MFC0268377.1"/>
    </source>
</evidence>
<keyword evidence="1" id="KW-1133">Transmembrane helix</keyword>
<dbReference type="Pfam" id="PF09842">
    <property type="entry name" value="DUF2069"/>
    <property type="match status" value="1"/>
</dbReference>
<comment type="caution">
    <text evidence="2">The sequence shown here is derived from an EMBL/GenBank/DDBJ whole genome shotgun (WGS) entry which is preliminary data.</text>
</comment>
<keyword evidence="1" id="KW-0812">Transmembrane</keyword>
<reference evidence="2 3" key="1">
    <citation type="submission" date="2024-09" db="EMBL/GenBank/DDBJ databases">
        <authorList>
            <person name="Sun Q."/>
            <person name="Mori K."/>
        </authorList>
    </citation>
    <scope>NUCLEOTIDE SEQUENCE [LARGE SCALE GENOMIC DNA]</scope>
    <source>
        <strain evidence="2 3">CCM 7415</strain>
    </source>
</reference>
<proteinExistence type="predicted"/>